<protein>
    <submittedName>
        <fullName evidence="1">Uncharacterized protein</fullName>
    </submittedName>
</protein>
<evidence type="ECO:0000313" key="1">
    <source>
        <dbReference type="EMBL" id="KKU03349.1"/>
    </source>
</evidence>
<dbReference type="Gene3D" id="3.40.50.150">
    <property type="entry name" value="Vaccinia Virus protein VP39"/>
    <property type="match status" value="1"/>
</dbReference>
<organism evidence="1 2">
    <name type="scientific">Candidatus Woesebacteria bacterium GW2011_GWE1_45_18</name>
    <dbReference type="NCBI Taxonomy" id="1618598"/>
    <lineage>
        <taxon>Bacteria</taxon>
        <taxon>Candidatus Woeseibacteriota</taxon>
    </lineage>
</organism>
<dbReference type="AlphaFoldDB" id="A0A0G1M522"/>
<name>A0A0G1M522_9BACT</name>
<dbReference type="Proteomes" id="UP000034086">
    <property type="component" value="Unassembled WGS sequence"/>
</dbReference>
<dbReference type="InterPro" id="IPR029063">
    <property type="entry name" value="SAM-dependent_MTases_sf"/>
</dbReference>
<reference evidence="1 2" key="1">
    <citation type="journal article" date="2015" name="Nature">
        <title>rRNA introns, odd ribosomes, and small enigmatic genomes across a large radiation of phyla.</title>
        <authorList>
            <person name="Brown C.T."/>
            <person name="Hug L.A."/>
            <person name="Thomas B.C."/>
            <person name="Sharon I."/>
            <person name="Castelle C.J."/>
            <person name="Singh A."/>
            <person name="Wilkins M.J."/>
            <person name="Williams K.H."/>
            <person name="Banfield J.F."/>
        </authorList>
    </citation>
    <scope>NUCLEOTIDE SEQUENCE [LARGE SCALE GENOMIC DNA]</scope>
</reference>
<accession>A0A0G1M522</accession>
<comment type="caution">
    <text evidence="1">The sequence shown here is derived from an EMBL/GenBank/DDBJ whole genome shotgun (WGS) entry which is preliminary data.</text>
</comment>
<proteinExistence type="predicted"/>
<dbReference type="EMBL" id="LCKQ01000019">
    <property type="protein sequence ID" value="KKU03349.1"/>
    <property type="molecule type" value="Genomic_DNA"/>
</dbReference>
<dbReference type="SUPFAM" id="SSF53335">
    <property type="entry name" value="S-adenosyl-L-methionine-dependent methyltransferases"/>
    <property type="match status" value="1"/>
</dbReference>
<sequence length="221" mass="25231">MAGSGLAGGQSKMGTISTQEYIAKKYSLNQMGAGPVSINIGRLELASLFSELGFTEGVEIGTEQGLYAETLCKANPNLHLYCVDPWRVYDNNLGYHPAITEQQVDSFYKEAVEKLRPYNTTIIKKLSMEAVVQFPDDSLDFVYIDGNHRLEYVVNDLVEWTKKVRPGGIVSGHDYIQYKYQHYSHVVEALKAYHESYRRGLPLFVLESRRGHKYRSWFFIK</sequence>
<dbReference type="PATRIC" id="fig|1618598.3.peg.470"/>
<evidence type="ECO:0000313" key="2">
    <source>
        <dbReference type="Proteomes" id="UP000034086"/>
    </source>
</evidence>
<gene>
    <name evidence="1" type="ORF">UX03_C0019G0003</name>
</gene>
<dbReference type="Pfam" id="PF13578">
    <property type="entry name" value="Methyltransf_24"/>
    <property type="match status" value="1"/>
</dbReference>